<sequence length="353" mass="39936">MNPVEEIQNRSIELNPPFLKGQIPLWLGALIIGVTTAVAGIFLGVVALTNFDQIVPVFVQPKNEYAGWKTYRNEEHRFEFKYSSTWNEIIELEAAQNDYLPAGRTFVAIYSGDKRQDFDARIDVYSDSLQNVIKENRFIRDLSDVENEVINGLLWTRIGSEDYLIERIGLTFHVTGEATFLSPILATFRFLDLSIASPVKKNETDTLSAPTSSNRIQNSYDITLEVDASFSIATLNIYHDGRVFYRAKQDGESESTASKTLAITDIVSLAKLVDEVNFFKMQSPVLDKSAPFRSGGSSYRITVRTLPSTNTESVKYEDSHKVGCYEFNCEQSFERLKKKISELWGREILEAGE</sequence>
<reference evidence="2 3" key="1">
    <citation type="journal article" date="2016" name="Nat. Commun.">
        <title>Thousands of microbial genomes shed light on interconnected biogeochemical processes in an aquifer system.</title>
        <authorList>
            <person name="Anantharaman K."/>
            <person name="Brown C.T."/>
            <person name="Hug L.A."/>
            <person name="Sharon I."/>
            <person name="Castelle C.J."/>
            <person name="Probst A.J."/>
            <person name="Thomas B.C."/>
            <person name="Singh A."/>
            <person name="Wilkins M.J."/>
            <person name="Karaoz U."/>
            <person name="Brodie E.L."/>
            <person name="Williams K.H."/>
            <person name="Hubbard S.S."/>
            <person name="Banfield J.F."/>
        </authorList>
    </citation>
    <scope>NUCLEOTIDE SEQUENCE [LARGE SCALE GENOMIC DNA]</scope>
</reference>
<feature type="transmembrane region" description="Helical" evidence="1">
    <location>
        <begin position="23"/>
        <end position="48"/>
    </location>
</feature>
<evidence type="ECO:0000313" key="3">
    <source>
        <dbReference type="Proteomes" id="UP000176221"/>
    </source>
</evidence>
<evidence type="ECO:0000313" key="2">
    <source>
        <dbReference type="EMBL" id="OHA33798.1"/>
    </source>
</evidence>
<dbReference type="AlphaFoldDB" id="A0A1G2NCH1"/>
<name>A0A1G2NCH1_9BACT</name>
<protein>
    <submittedName>
        <fullName evidence="2">Uncharacterized protein</fullName>
    </submittedName>
</protein>
<dbReference type="STRING" id="1802319.A2928_03005"/>
<dbReference type="EMBL" id="MHRX01000023">
    <property type="protein sequence ID" value="OHA33798.1"/>
    <property type="molecule type" value="Genomic_DNA"/>
</dbReference>
<proteinExistence type="predicted"/>
<keyword evidence="1" id="KW-1133">Transmembrane helix</keyword>
<gene>
    <name evidence="2" type="ORF">A2928_03005</name>
</gene>
<dbReference type="Proteomes" id="UP000176221">
    <property type="component" value="Unassembled WGS sequence"/>
</dbReference>
<evidence type="ECO:0000256" key="1">
    <source>
        <dbReference type="SAM" id="Phobius"/>
    </source>
</evidence>
<organism evidence="2 3">
    <name type="scientific">Candidatus Taylorbacteria bacterium RIFCSPLOWO2_01_FULL_45_15b</name>
    <dbReference type="NCBI Taxonomy" id="1802319"/>
    <lineage>
        <taxon>Bacteria</taxon>
        <taxon>Candidatus Tayloriibacteriota</taxon>
    </lineage>
</organism>
<comment type="caution">
    <text evidence="2">The sequence shown here is derived from an EMBL/GenBank/DDBJ whole genome shotgun (WGS) entry which is preliminary data.</text>
</comment>
<keyword evidence="1" id="KW-0812">Transmembrane</keyword>
<accession>A0A1G2NCH1</accession>
<keyword evidence="1" id="KW-0472">Membrane</keyword>